<evidence type="ECO:0000313" key="10">
    <source>
        <dbReference type="RefSeq" id="XP_014665570.1"/>
    </source>
</evidence>
<keyword evidence="9" id="KW-1185">Reference proteome</keyword>
<evidence type="ECO:0000256" key="5">
    <source>
        <dbReference type="ARBA" id="ARBA00023136"/>
    </source>
</evidence>
<feature type="compositionally biased region" description="Basic and acidic residues" evidence="8">
    <location>
        <begin position="1"/>
        <end position="10"/>
    </location>
</feature>
<feature type="transmembrane region" description="Helical" evidence="7">
    <location>
        <begin position="653"/>
        <end position="676"/>
    </location>
</feature>
<dbReference type="RefSeq" id="XP_014665570.1">
    <property type="nucleotide sequence ID" value="XM_014810084.1"/>
</dbReference>
<protein>
    <recommendedName>
        <fullName evidence="7">Choline transporter-like protein</fullName>
    </recommendedName>
</protein>
<feature type="transmembrane region" description="Helical" evidence="7">
    <location>
        <begin position="511"/>
        <end position="533"/>
    </location>
</feature>
<gene>
    <name evidence="10" type="primary">LOC106807666</name>
</gene>
<feature type="transmembrane region" description="Helical" evidence="7">
    <location>
        <begin position="326"/>
        <end position="347"/>
    </location>
</feature>
<dbReference type="GeneID" id="106807666"/>
<keyword evidence="4 7" id="KW-1133">Transmembrane helix</keyword>
<evidence type="ECO:0000256" key="6">
    <source>
        <dbReference type="ARBA" id="ARBA00023180"/>
    </source>
</evidence>
<accession>A0ABM1E049</accession>
<organism evidence="9 10">
    <name type="scientific">Priapulus caudatus</name>
    <name type="common">Priapulid worm</name>
    <dbReference type="NCBI Taxonomy" id="37621"/>
    <lineage>
        <taxon>Eukaryota</taxon>
        <taxon>Metazoa</taxon>
        <taxon>Ecdysozoa</taxon>
        <taxon>Scalidophora</taxon>
        <taxon>Priapulida</taxon>
        <taxon>Priapulimorpha</taxon>
        <taxon>Priapulimorphida</taxon>
        <taxon>Priapulidae</taxon>
        <taxon>Priapulus</taxon>
    </lineage>
</organism>
<evidence type="ECO:0000256" key="7">
    <source>
        <dbReference type="RuleBase" id="RU368066"/>
    </source>
</evidence>
<dbReference type="InterPro" id="IPR007603">
    <property type="entry name" value="Choline_transptr-like"/>
</dbReference>
<comment type="function">
    <text evidence="7">Choline transporter.</text>
</comment>
<keyword evidence="3 7" id="KW-0812">Transmembrane</keyword>
<evidence type="ECO:0000256" key="1">
    <source>
        <dbReference type="ARBA" id="ARBA00004141"/>
    </source>
</evidence>
<evidence type="ECO:0000256" key="2">
    <source>
        <dbReference type="ARBA" id="ARBA00007168"/>
    </source>
</evidence>
<keyword evidence="5 7" id="KW-0472">Membrane</keyword>
<dbReference type="Proteomes" id="UP000695022">
    <property type="component" value="Unplaced"/>
</dbReference>
<dbReference type="Pfam" id="PF04515">
    <property type="entry name" value="Choline_transpo"/>
    <property type="match status" value="1"/>
</dbReference>
<name>A0ABM1E049_PRICU</name>
<feature type="transmembrane region" description="Helical" evidence="7">
    <location>
        <begin position="243"/>
        <end position="263"/>
    </location>
</feature>
<comment type="similarity">
    <text evidence="2 7">Belongs to the CTL (choline transporter-like) family.</text>
</comment>
<keyword evidence="6" id="KW-0325">Glycoprotein</keyword>
<proteinExistence type="inferred from homology"/>
<feature type="transmembrane region" description="Helical" evidence="7">
    <location>
        <begin position="45"/>
        <end position="67"/>
    </location>
</feature>
<comment type="subcellular location">
    <subcellularLocation>
        <location evidence="7">Cell membrane</location>
        <topology evidence="7">Multi-pass membrane protein</topology>
    </subcellularLocation>
    <subcellularLocation>
        <location evidence="1">Membrane</location>
        <topology evidence="1">Multi-pass membrane protein</topology>
    </subcellularLocation>
</comment>
<dbReference type="PANTHER" id="PTHR12385">
    <property type="entry name" value="CHOLINE TRANSPORTER-LIKE (SLC FAMILY 44)"/>
    <property type="match status" value="1"/>
</dbReference>
<feature type="transmembrane region" description="Helical" evidence="7">
    <location>
        <begin position="608"/>
        <end position="633"/>
    </location>
</feature>
<feature type="region of interest" description="Disordered" evidence="8">
    <location>
        <begin position="1"/>
        <end position="23"/>
    </location>
</feature>
<dbReference type="PANTHER" id="PTHR12385:SF14">
    <property type="entry name" value="CHOLINE TRANSPORTER-LIKE 2"/>
    <property type="match status" value="1"/>
</dbReference>
<feature type="transmembrane region" description="Helical" evidence="7">
    <location>
        <begin position="573"/>
        <end position="596"/>
    </location>
</feature>
<evidence type="ECO:0000256" key="8">
    <source>
        <dbReference type="SAM" id="MobiDB-lite"/>
    </source>
</evidence>
<evidence type="ECO:0000256" key="4">
    <source>
        <dbReference type="ARBA" id="ARBA00022989"/>
    </source>
</evidence>
<feature type="transmembrane region" description="Helical" evidence="7">
    <location>
        <begin position="463"/>
        <end position="490"/>
    </location>
</feature>
<evidence type="ECO:0000256" key="3">
    <source>
        <dbReference type="ARBA" id="ARBA00022692"/>
    </source>
</evidence>
<feature type="transmembrane region" description="Helical" evidence="7">
    <location>
        <begin position="270"/>
        <end position="291"/>
    </location>
</feature>
<evidence type="ECO:0000313" key="9">
    <source>
        <dbReference type="Proteomes" id="UP000695022"/>
    </source>
</evidence>
<feature type="transmembrane region" description="Helical" evidence="7">
    <location>
        <begin position="372"/>
        <end position="397"/>
    </location>
</feature>
<sequence length="724" mass="81584">MGRGCAREVDSTDTDTADEEGKYGEPVKFDPTFHGPIKNRSCTDVICCFLFACCIVGWITIGVLAFLQGDPQTLIYPTDSLGNVCGLQGGAYENKPVLFFFDLAACAKLGPGVVLGCPTPQVCLEKCPTTYFTYVDPLAERSDCICKYHIDPITDERTIEEMVKADDCAPYYVESSEFIDRCIPALAEEAVDVILEIDGSMATDKDGENVTYGLIYEGTKYMSEVLNLQEFSQKVFQDFVESWWIILISIFISMVISWLWILLMRCIAWLIIWLSLISLVGLLGFGCYYCFKTYSDLEGVPDSDLSFTEIAFTTNLSAYLALQDTWLAFGIIISVLLVILLLVLLFLRTRIMLAIELIGEASKAVGHMNSTLFFPLITFLLEAGVFVFGVATAVFLASSGKQQSMVVNAELNCCGDYKNGSFCNSTDFNEKYGDTGAKCMFIGYGGDFYNDNLFWFQLASLFMWLWMMYFVIALGQMTLAGAFASYYWAWNKPKDVPTFAVTESFWRSLRYHLGSLAFGSLLIAIMKLIRIFLEYIDYKLKASENMLAKFCMKCLKCCFWCLEKFLKFINKNAYIMIAIYGKNFCTSARTALFLIMRNVVRVFVLDNVTDFLLFIGKLMVVGALGVFSFFLFTGGLNAYMPDVIVDQVPNLNYYFIPVIVITIGAYLISSGFFSVYGMAVDTLFLCFVEDCERHDGSEEKPYYMSKSLMKICGKKNKKPKRKPK</sequence>
<reference evidence="10" key="1">
    <citation type="submission" date="2025-08" db="UniProtKB">
        <authorList>
            <consortium name="RefSeq"/>
        </authorList>
    </citation>
    <scope>IDENTIFICATION</scope>
</reference>